<name>A0A482WTB2_LAOST</name>
<sequence length="105" mass="12246">MKCVVEGELAYNTRNNSFRSIMKPSKLITGMCPREILRSNTTKMVKKQNVNTLLGKHYGDNWRDFDFLQHFKDMIDGTVDRPTTNEEDEDELICEQQEESPIFAI</sequence>
<evidence type="ECO:0000313" key="1">
    <source>
        <dbReference type="EMBL" id="RZF36845.1"/>
    </source>
</evidence>
<organism evidence="1 2">
    <name type="scientific">Laodelphax striatellus</name>
    <name type="common">Small brown planthopper</name>
    <name type="synonym">Delphax striatella</name>
    <dbReference type="NCBI Taxonomy" id="195883"/>
    <lineage>
        <taxon>Eukaryota</taxon>
        <taxon>Metazoa</taxon>
        <taxon>Ecdysozoa</taxon>
        <taxon>Arthropoda</taxon>
        <taxon>Hexapoda</taxon>
        <taxon>Insecta</taxon>
        <taxon>Pterygota</taxon>
        <taxon>Neoptera</taxon>
        <taxon>Paraneoptera</taxon>
        <taxon>Hemiptera</taxon>
        <taxon>Auchenorrhyncha</taxon>
        <taxon>Fulgoroidea</taxon>
        <taxon>Delphacidae</taxon>
        <taxon>Criomorphinae</taxon>
        <taxon>Laodelphax</taxon>
    </lineage>
</organism>
<keyword evidence="2" id="KW-1185">Reference proteome</keyword>
<protein>
    <submittedName>
        <fullName evidence="1">Uncharacterized protein</fullName>
    </submittedName>
</protein>
<comment type="caution">
    <text evidence="1">The sequence shown here is derived from an EMBL/GenBank/DDBJ whole genome shotgun (WGS) entry which is preliminary data.</text>
</comment>
<dbReference type="AlphaFoldDB" id="A0A482WTB2"/>
<dbReference type="OrthoDB" id="6779410at2759"/>
<accession>A0A482WTB2</accession>
<reference evidence="1 2" key="1">
    <citation type="journal article" date="2017" name="Gigascience">
        <title>Genome sequence of the small brown planthopper, Laodelphax striatellus.</title>
        <authorList>
            <person name="Zhu J."/>
            <person name="Jiang F."/>
            <person name="Wang X."/>
            <person name="Yang P."/>
            <person name="Bao Y."/>
            <person name="Zhao W."/>
            <person name="Wang W."/>
            <person name="Lu H."/>
            <person name="Wang Q."/>
            <person name="Cui N."/>
            <person name="Li J."/>
            <person name="Chen X."/>
            <person name="Luo L."/>
            <person name="Yu J."/>
            <person name="Kang L."/>
            <person name="Cui F."/>
        </authorList>
    </citation>
    <scope>NUCLEOTIDE SEQUENCE [LARGE SCALE GENOMIC DNA]</scope>
    <source>
        <strain evidence="1">Lst14</strain>
    </source>
</reference>
<evidence type="ECO:0000313" key="2">
    <source>
        <dbReference type="Proteomes" id="UP000291343"/>
    </source>
</evidence>
<gene>
    <name evidence="1" type="ORF">LSTR_LSTR004533</name>
</gene>
<proteinExistence type="predicted"/>
<dbReference type="EMBL" id="QKKF02025464">
    <property type="protein sequence ID" value="RZF36845.1"/>
    <property type="molecule type" value="Genomic_DNA"/>
</dbReference>
<dbReference type="Proteomes" id="UP000291343">
    <property type="component" value="Unassembled WGS sequence"/>
</dbReference>
<dbReference type="InParanoid" id="A0A482WTB2"/>